<dbReference type="EMBL" id="JAJVKT010000028">
    <property type="protein sequence ID" value="MCE7510658.1"/>
    <property type="molecule type" value="Genomic_DNA"/>
</dbReference>
<evidence type="ECO:0000259" key="1">
    <source>
        <dbReference type="Pfam" id="PF13271"/>
    </source>
</evidence>
<dbReference type="InterPro" id="IPR025139">
    <property type="entry name" value="DUF4062"/>
</dbReference>
<dbReference type="AlphaFoldDB" id="A0A9Q3ZEC5"/>
<dbReference type="Proteomes" id="UP001107961">
    <property type="component" value="Unassembled WGS sequence"/>
</dbReference>
<sequence length="334" mass="36908">MEKRHPVFLSTGYPDPLGVRQRVLAPLLNQALMPLGMAALDDGADHMPLAQRLIDDSDYVVLVLGGLYGALSPLGLSQMHREFVYAATKRKPVLAFIHEAPSLLPEAAREGSREGAVRRDDFARLLQGKTRCHTWREPEDLVERLARVLPDWLRTHPAAGWVRPGTSGGTEDAVLRRRLAALEAERERWLTDQRPAAAALARGGDPVELEYSCAVYQGGACKLARGRSRWQWEAVFGSLAPKMLEGASEAVLRKTLEQALARRALEELKPRFPEAHAVRNVTLAEPVLQQIKVQLRALGLIRHDERGAGPGCWRLTATGDAAMTQLLARRREGG</sequence>
<keyword evidence="3" id="KW-1185">Reference proteome</keyword>
<comment type="caution">
    <text evidence="2">The sequence shown here is derived from an EMBL/GenBank/DDBJ whole genome shotgun (WGS) entry which is preliminary data.</text>
</comment>
<evidence type="ECO:0000313" key="3">
    <source>
        <dbReference type="Proteomes" id="UP001107961"/>
    </source>
</evidence>
<gene>
    <name evidence="2" type="ORF">LZG35_18625</name>
</gene>
<dbReference type="RefSeq" id="WP_167374862.1">
    <property type="nucleotide sequence ID" value="NZ_CBDDTQ010000005.1"/>
</dbReference>
<feature type="domain" description="DUF4062" evidence="1">
    <location>
        <begin position="7"/>
        <end position="86"/>
    </location>
</feature>
<organism evidence="2 3">
    <name type="scientific">Alloalcanivorax xenomutans</name>
    <dbReference type="NCBI Taxonomy" id="1094342"/>
    <lineage>
        <taxon>Bacteria</taxon>
        <taxon>Pseudomonadati</taxon>
        <taxon>Pseudomonadota</taxon>
        <taxon>Gammaproteobacteria</taxon>
        <taxon>Oceanospirillales</taxon>
        <taxon>Alcanivoracaceae</taxon>
        <taxon>Alloalcanivorax</taxon>
    </lineage>
</organism>
<reference evidence="2" key="1">
    <citation type="submission" date="2022-01" db="EMBL/GenBank/DDBJ databases">
        <authorList>
            <person name="Karlyshev A.V."/>
            <person name="Jaspars M."/>
        </authorList>
    </citation>
    <scope>NUCLEOTIDE SEQUENCE</scope>
    <source>
        <strain evidence="2">AGSA3-2</strain>
    </source>
</reference>
<protein>
    <submittedName>
        <fullName evidence="2">DUF4062 domain-containing protein</fullName>
    </submittedName>
</protein>
<accession>A0A9Q3ZEC5</accession>
<dbReference type="Pfam" id="PF13271">
    <property type="entry name" value="DUF4062"/>
    <property type="match status" value="1"/>
</dbReference>
<proteinExistence type="predicted"/>
<name>A0A9Q3ZEC5_9GAMM</name>
<evidence type="ECO:0000313" key="2">
    <source>
        <dbReference type="EMBL" id="MCE7510658.1"/>
    </source>
</evidence>